<evidence type="ECO:0000313" key="2">
    <source>
        <dbReference type="EMBL" id="TCC55083.1"/>
    </source>
</evidence>
<dbReference type="PANTHER" id="PTHR32097:SF18">
    <property type="entry name" value="RING-TYPE DOMAIN-CONTAINING PROTEIN"/>
    <property type="match status" value="1"/>
</dbReference>
<dbReference type="InterPro" id="IPR013083">
    <property type="entry name" value="Znf_RING/FYVE/PHD"/>
</dbReference>
<name>A0A4R0K4V0_9ACTN</name>
<feature type="domain" description="RING-type" evidence="1">
    <location>
        <begin position="134"/>
        <end position="169"/>
    </location>
</feature>
<dbReference type="InterPro" id="IPR001841">
    <property type="entry name" value="Znf_RING"/>
</dbReference>
<gene>
    <name evidence="2" type="ORF">E0H73_36400</name>
</gene>
<dbReference type="OrthoDB" id="415622at2"/>
<dbReference type="PANTHER" id="PTHR32097">
    <property type="entry name" value="CAMP-BINDING PROTEIN 1-RELATED"/>
    <property type="match status" value="1"/>
</dbReference>
<dbReference type="NCBIfam" id="NF041916">
    <property type="entry name" value="RING_SCO0854"/>
    <property type="match status" value="1"/>
</dbReference>
<dbReference type="AlphaFoldDB" id="A0A4R0K4V0"/>
<dbReference type="Gene3D" id="3.30.40.10">
    <property type="entry name" value="Zinc/RING finger domain, C3HC4 (zinc finger)"/>
    <property type="match status" value="1"/>
</dbReference>
<comment type="caution">
    <text evidence="2">The sequence shown here is derived from an EMBL/GenBank/DDBJ whole genome shotgun (WGS) entry which is preliminary data.</text>
</comment>
<dbReference type="SUPFAM" id="SSF57850">
    <property type="entry name" value="RING/U-box"/>
    <property type="match status" value="1"/>
</dbReference>
<evidence type="ECO:0000259" key="1">
    <source>
        <dbReference type="PROSITE" id="PS50089"/>
    </source>
</evidence>
<dbReference type="Pfam" id="PF14447">
    <property type="entry name" value="Prok-RING_4"/>
    <property type="match status" value="1"/>
</dbReference>
<dbReference type="InterPro" id="IPR051324">
    <property type="entry name" value="Stress/Tellurium_Resist"/>
</dbReference>
<proteinExistence type="predicted"/>
<dbReference type="Proteomes" id="UP000291144">
    <property type="component" value="Unassembled WGS sequence"/>
</dbReference>
<dbReference type="PROSITE" id="PS50089">
    <property type="entry name" value="ZF_RING_2"/>
    <property type="match status" value="1"/>
</dbReference>
<reference evidence="2 3" key="1">
    <citation type="submission" date="2019-02" db="EMBL/GenBank/DDBJ databases">
        <title>Kribbella capetownensis sp. nov. and Kribbella speibonae sp. nov., isolated from soil.</title>
        <authorList>
            <person name="Curtis S.M."/>
            <person name="Norton I."/>
            <person name="Everest G.J."/>
            <person name="Meyers P.R."/>
        </authorList>
    </citation>
    <scope>NUCLEOTIDE SEQUENCE [LARGE SCALE GENOMIC DNA]</scope>
    <source>
        <strain evidence="2 3">NRRL B-24813</strain>
    </source>
</reference>
<accession>A0A4R0K4V0</accession>
<dbReference type="CDD" id="cd06974">
    <property type="entry name" value="TerD_like"/>
    <property type="match status" value="1"/>
</dbReference>
<organism evidence="2 3">
    <name type="scientific">Kribbella pittospori</name>
    <dbReference type="NCBI Taxonomy" id="722689"/>
    <lineage>
        <taxon>Bacteria</taxon>
        <taxon>Bacillati</taxon>
        <taxon>Actinomycetota</taxon>
        <taxon>Actinomycetes</taxon>
        <taxon>Propionibacteriales</taxon>
        <taxon>Kribbellaceae</taxon>
        <taxon>Kribbella</taxon>
    </lineage>
</organism>
<keyword evidence="3" id="KW-1185">Reference proteome</keyword>
<dbReference type="InterPro" id="IPR003325">
    <property type="entry name" value="TerD"/>
</dbReference>
<dbReference type="EMBL" id="SJKB01000016">
    <property type="protein sequence ID" value="TCC55083.1"/>
    <property type="molecule type" value="Genomic_DNA"/>
</dbReference>
<sequence length="856" mass="93899">MPEHASEQTQAAVLLRRRRLVDTTALTPPVRRSAWQWLRRPLTIQAGLSALQADLIQRGFLLSVGLYRYCASLSAPALAGFGGRLLDLLDAESGHNAEHVPLFRGFPESVPGNTETFYVNRVFARLLQEPEQPCVLCGDTKSVHAVSPCAHLVCRTCWDGSELSACPLCLRRIDPLDPFLKPSFHEVQPAHVRSDRLRLLSLAQSATTRTTVHDLLVRRSPLSAVDRADLQVLLSGADPSWLPDDIPVRETRALVIAHFLADHPDLIDRAGTATDVLRVLHALMDADPGLRTPPARRKSLPRATRRLVLARLDRLPAEHLVEDMLRHERAWKRMAENLHPFEFATRHPVAALAFAILRRTDLDLGTAAGRAVLGEASQHPFVRLEGKRLATSTFASRVEGALADGRPGHALDLLRQRPGELVRRLVQLARALPPDQHGALVDALATAVSDVSPVVITAAIGQVRTPPGDLRLFFPRGGTARIWTSVDEREPLPADTASALTDVLVGEMLRRATALPRLRRVFLDEELARLAAPGSERNASSTLRRMTRGSAVPIPPDELLRLFLHWVEPSGRRVDLDLSVAVFDEEWAFVGLCDYTRLRFDQDALVHSGDLTSAPAPGGSTEFVDLDLGAVRRVGGRYVLPVVFSYNDVPFDELERGFVGVMRQPTGLFDPAAVDERFDLAGPAKILLPFGVDLHTKELRWYDVNLGAAGYGHNIARYGGHIALMAATLEDVHGSGDRVSLWEVCCWHAAARSDEVVVRCADGSVVGYVRDPAEDPAAFARRLTARLEPDRPWDEDAANRSDFAAVLTGNITPRHGAQVYALHPHLLDSAAHTLIDAPQLLSALAPDTRAHAPLPT</sequence>
<protein>
    <recommendedName>
        <fullName evidence="1">RING-type domain-containing protein</fullName>
    </recommendedName>
</protein>
<dbReference type="RefSeq" id="WP_131364239.1">
    <property type="nucleotide sequence ID" value="NZ_SJKB01000016.1"/>
</dbReference>
<evidence type="ECO:0000313" key="3">
    <source>
        <dbReference type="Proteomes" id="UP000291144"/>
    </source>
</evidence>